<feature type="compositionally biased region" description="Polar residues" evidence="1">
    <location>
        <begin position="566"/>
        <end position="577"/>
    </location>
</feature>
<keyword evidence="4" id="KW-1185">Reference proteome</keyword>
<feature type="signal peptide" evidence="2">
    <location>
        <begin position="1"/>
        <end position="20"/>
    </location>
</feature>
<evidence type="ECO:0000313" key="3">
    <source>
        <dbReference type="EMBL" id="EGG15700.1"/>
    </source>
</evidence>
<dbReference type="RefSeq" id="XP_004354442.1">
    <property type="nucleotide sequence ID" value="XM_004354390.1"/>
</dbReference>
<dbReference type="OrthoDB" id="23923at2759"/>
<name>F4QAI1_CACFS</name>
<gene>
    <name evidence="3" type="ORF">DFA_10542</name>
</gene>
<feature type="region of interest" description="Disordered" evidence="1">
    <location>
        <begin position="529"/>
        <end position="581"/>
    </location>
</feature>
<reference evidence="4" key="1">
    <citation type="journal article" date="2011" name="Genome Res.">
        <title>Phylogeny-wide analysis of social amoeba genomes highlights ancient origins for complex intercellular communication.</title>
        <authorList>
            <person name="Heidel A.J."/>
            <person name="Lawal H.M."/>
            <person name="Felder M."/>
            <person name="Schilde C."/>
            <person name="Helps N.R."/>
            <person name="Tunggal B."/>
            <person name="Rivero F."/>
            <person name="John U."/>
            <person name="Schleicher M."/>
            <person name="Eichinger L."/>
            <person name="Platzer M."/>
            <person name="Noegel A.A."/>
            <person name="Schaap P."/>
            <person name="Gloeckner G."/>
        </authorList>
    </citation>
    <scope>NUCLEOTIDE SEQUENCE [LARGE SCALE GENOMIC DNA]</scope>
    <source>
        <strain evidence="4">SH3</strain>
    </source>
</reference>
<dbReference type="KEGG" id="dfa:DFA_10542"/>
<accession>F4QAI1</accession>
<dbReference type="GeneID" id="14867004"/>
<protein>
    <submittedName>
        <fullName evidence="3">Uncharacterized protein</fullName>
    </submittedName>
</protein>
<dbReference type="Proteomes" id="UP000007797">
    <property type="component" value="Unassembled WGS sequence"/>
</dbReference>
<evidence type="ECO:0000313" key="4">
    <source>
        <dbReference type="Proteomes" id="UP000007797"/>
    </source>
</evidence>
<evidence type="ECO:0000256" key="2">
    <source>
        <dbReference type="SAM" id="SignalP"/>
    </source>
</evidence>
<organism evidence="3 4">
    <name type="scientific">Cavenderia fasciculata</name>
    <name type="common">Slime mold</name>
    <name type="synonym">Dictyostelium fasciculatum</name>
    <dbReference type="NCBI Taxonomy" id="261658"/>
    <lineage>
        <taxon>Eukaryota</taxon>
        <taxon>Amoebozoa</taxon>
        <taxon>Evosea</taxon>
        <taxon>Eumycetozoa</taxon>
        <taxon>Dictyostelia</taxon>
        <taxon>Acytosteliales</taxon>
        <taxon>Cavenderiaceae</taxon>
        <taxon>Cavenderia</taxon>
    </lineage>
</organism>
<dbReference type="AlphaFoldDB" id="F4QAI1"/>
<proteinExistence type="predicted"/>
<sequence length="618" mass="69028">MPQVILIICLICFCTQVVNAVFSTTPQCLGLPADLTTNAVTTPQWWFLFSKQSDDNTNGGGFIYMDSFGTLHDVPVTPSPQLSIKIFWERHINRAYANNEDVYEQCVTGGNQQTNADGLINTDEQACQNNVRIEAQAWYHDILGRGGPTQTAEDSDHDDINDQEETTGFRHAHAKYVSLPIEFLQKPLLTYLLFYSNVISAQFQELMTIIGRGNPRLTRTNFIDEAGNTLLPGHQYNIQARIAAAAGEENQKNVRNTQCTGYYAEFVGGNVDIDGDGDDDVVALDIEQGATQRERQATFIRNPVLANFPPNTCISTMILAPGMTIYGFDIRAKPGELFNPGLDTHRAAMLDSDIRKDFGEMLSVVELGIDPFTYIAMNNPGIYYVSTYSQPRRVDVPSIYMSDRNWGIFSLRGWEYDGEIRQHRHEKLSFSQSNGRVCIGDANRNLVHTLYAGIYICFDSQALADKLYLMMERVDVSNSYIFDLEGNLLLPDTNEIQDVLPETLPVFVNRINTAERSLPSLMYPLAEKKTPKVGSKRKKDSGIPTPNPKSTKKPKTITKKDTTQTLAPHTQTGSKPFTRSAAKKAGITADIYIDDRSNDGAVLDNGYDVIDEEINVFN</sequence>
<evidence type="ECO:0000256" key="1">
    <source>
        <dbReference type="SAM" id="MobiDB-lite"/>
    </source>
</evidence>
<keyword evidence="2" id="KW-0732">Signal</keyword>
<feature type="chain" id="PRO_5003316294" evidence="2">
    <location>
        <begin position="21"/>
        <end position="618"/>
    </location>
</feature>
<dbReference type="EMBL" id="GL883026">
    <property type="protein sequence ID" value="EGG15700.1"/>
    <property type="molecule type" value="Genomic_DNA"/>
</dbReference>